<dbReference type="SUPFAM" id="SSF53474">
    <property type="entry name" value="alpha/beta-Hydrolases"/>
    <property type="match status" value="1"/>
</dbReference>
<evidence type="ECO:0000313" key="3">
    <source>
        <dbReference type="Proteomes" id="UP000535890"/>
    </source>
</evidence>
<gene>
    <name evidence="2" type="ORF">BJ983_003579</name>
</gene>
<sequence>MSDDKLVRDDPVPDTPLVLVHGNPESAAVWGPLIGELGRADAIALSPPGFGVPAPHDFDGSTTAYRDWLASQLERFRAPVDLVGHDWGGIHVAALAMSRPDLIRSWASDALGVFAPDYQWHPRAQVWQEEGPGEASVQEIWGGDLQQRLAVTSALGMTGRMAERVAAGMDPEMGRAVLTLLRSARQPAMADAGQLLGSASARPGLALIALDDVDRASGTVAQHEWGARQAGAGTAHLDGVGHWWPEESPAPVAAALQNFWSDLGAGEERSPVSLEGS</sequence>
<keyword evidence="3" id="KW-1185">Reference proteome</keyword>
<dbReference type="Gene3D" id="3.40.50.1820">
    <property type="entry name" value="alpha/beta hydrolase"/>
    <property type="match status" value="1"/>
</dbReference>
<dbReference type="AlphaFoldDB" id="A0A7Y9J6M3"/>
<reference evidence="2 3" key="1">
    <citation type="submission" date="2020-07" db="EMBL/GenBank/DDBJ databases">
        <title>Sequencing the genomes of 1000 actinobacteria strains.</title>
        <authorList>
            <person name="Klenk H.-P."/>
        </authorList>
    </citation>
    <scope>NUCLEOTIDE SEQUENCE [LARGE SCALE GENOMIC DNA]</scope>
    <source>
        <strain evidence="2 3">DSM 45772</strain>
    </source>
</reference>
<name>A0A7Y9J6M3_9PSEU</name>
<dbReference type="GO" id="GO:0003824">
    <property type="term" value="F:catalytic activity"/>
    <property type="evidence" value="ECO:0007669"/>
    <property type="project" value="UniProtKB-ARBA"/>
</dbReference>
<accession>A0A7Y9J6M3</accession>
<dbReference type="Pfam" id="PF12697">
    <property type="entry name" value="Abhydrolase_6"/>
    <property type="match status" value="1"/>
</dbReference>
<protein>
    <submittedName>
        <fullName evidence="2">Pimeloyl-ACP methyl ester carboxylesterase</fullName>
    </submittedName>
</protein>
<comment type="caution">
    <text evidence="2">The sequence shown here is derived from an EMBL/GenBank/DDBJ whole genome shotgun (WGS) entry which is preliminary data.</text>
</comment>
<dbReference type="InterPro" id="IPR000073">
    <property type="entry name" value="AB_hydrolase_1"/>
</dbReference>
<evidence type="ECO:0000313" key="2">
    <source>
        <dbReference type="EMBL" id="NYD37477.1"/>
    </source>
</evidence>
<evidence type="ECO:0000259" key="1">
    <source>
        <dbReference type="Pfam" id="PF12697"/>
    </source>
</evidence>
<proteinExistence type="predicted"/>
<dbReference type="RefSeq" id="WP_343054237.1">
    <property type="nucleotide sequence ID" value="NZ_BAABHP010000025.1"/>
</dbReference>
<feature type="domain" description="AB hydrolase-1" evidence="1">
    <location>
        <begin position="17"/>
        <end position="255"/>
    </location>
</feature>
<dbReference type="EMBL" id="JACCBN010000001">
    <property type="protein sequence ID" value="NYD37477.1"/>
    <property type="molecule type" value="Genomic_DNA"/>
</dbReference>
<dbReference type="InterPro" id="IPR029058">
    <property type="entry name" value="AB_hydrolase_fold"/>
</dbReference>
<dbReference type="Proteomes" id="UP000535890">
    <property type="component" value="Unassembled WGS sequence"/>
</dbReference>
<organism evidence="2 3">
    <name type="scientific">Actinomycetospora corticicola</name>
    <dbReference type="NCBI Taxonomy" id="663602"/>
    <lineage>
        <taxon>Bacteria</taxon>
        <taxon>Bacillati</taxon>
        <taxon>Actinomycetota</taxon>
        <taxon>Actinomycetes</taxon>
        <taxon>Pseudonocardiales</taxon>
        <taxon>Pseudonocardiaceae</taxon>
        <taxon>Actinomycetospora</taxon>
    </lineage>
</organism>